<dbReference type="PANTHER" id="PTHR31251">
    <property type="entry name" value="SQUAMOSA PROMOTER-BINDING-LIKE PROTEIN 4"/>
    <property type="match status" value="1"/>
</dbReference>
<keyword evidence="4" id="KW-0862">Zinc</keyword>
<evidence type="ECO:0000256" key="7">
    <source>
        <dbReference type="ARBA" id="ARBA00023163"/>
    </source>
</evidence>
<keyword evidence="13" id="KW-1185">Reference proteome</keyword>
<keyword evidence="3 9" id="KW-0863">Zinc-finger</keyword>
<evidence type="ECO:0000256" key="6">
    <source>
        <dbReference type="ARBA" id="ARBA00023125"/>
    </source>
</evidence>
<comment type="caution">
    <text evidence="12">The sequence shown here is derived from an EMBL/GenBank/DDBJ whole genome shotgun (WGS) entry which is preliminary data.</text>
</comment>
<evidence type="ECO:0000259" key="11">
    <source>
        <dbReference type="PROSITE" id="PS51141"/>
    </source>
</evidence>
<dbReference type="Proteomes" id="UP000636800">
    <property type="component" value="Chromosome 3"/>
</dbReference>
<evidence type="ECO:0000256" key="5">
    <source>
        <dbReference type="ARBA" id="ARBA00023015"/>
    </source>
</evidence>
<reference evidence="12 13" key="1">
    <citation type="journal article" date="2020" name="Nat. Food">
        <title>A phased Vanilla planifolia genome enables genetic improvement of flavour and production.</title>
        <authorList>
            <person name="Hasing T."/>
            <person name="Tang H."/>
            <person name="Brym M."/>
            <person name="Khazi F."/>
            <person name="Huang T."/>
            <person name="Chambers A.H."/>
        </authorList>
    </citation>
    <scope>NUCLEOTIDE SEQUENCE [LARGE SCALE GENOMIC DNA]</scope>
    <source>
        <tissue evidence="12">Leaf</tissue>
    </source>
</reference>
<dbReference type="SUPFAM" id="SSF103612">
    <property type="entry name" value="SBT domain"/>
    <property type="match status" value="1"/>
</dbReference>
<proteinExistence type="predicted"/>
<dbReference type="InterPro" id="IPR004333">
    <property type="entry name" value="SBP_dom"/>
</dbReference>
<dbReference type="PROSITE" id="PS51141">
    <property type="entry name" value="ZF_SBP"/>
    <property type="match status" value="1"/>
</dbReference>
<dbReference type="InterPro" id="IPR036893">
    <property type="entry name" value="SBP_sf"/>
</dbReference>
<dbReference type="AlphaFoldDB" id="A0A835RDV9"/>
<feature type="compositionally biased region" description="Low complexity" evidence="10">
    <location>
        <begin position="190"/>
        <end position="205"/>
    </location>
</feature>
<evidence type="ECO:0000256" key="9">
    <source>
        <dbReference type="PROSITE-ProRule" id="PRU00470"/>
    </source>
</evidence>
<keyword evidence="2" id="KW-0479">Metal-binding</keyword>
<evidence type="ECO:0000256" key="4">
    <source>
        <dbReference type="ARBA" id="ARBA00022833"/>
    </source>
</evidence>
<accession>A0A835RDV9</accession>
<name>A0A835RDV9_VANPL</name>
<organism evidence="12 13">
    <name type="scientific">Vanilla planifolia</name>
    <name type="common">Vanilla</name>
    <dbReference type="NCBI Taxonomy" id="51239"/>
    <lineage>
        <taxon>Eukaryota</taxon>
        <taxon>Viridiplantae</taxon>
        <taxon>Streptophyta</taxon>
        <taxon>Embryophyta</taxon>
        <taxon>Tracheophyta</taxon>
        <taxon>Spermatophyta</taxon>
        <taxon>Magnoliopsida</taxon>
        <taxon>Liliopsida</taxon>
        <taxon>Asparagales</taxon>
        <taxon>Orchidaceae</taxon>
        <taxon>Vanilloideae</taxon>
        <taxon>Vanilleae</taxon>
        <taxon>Vanilla</taxon>
    </lineage>
</organism>
<evidence type="ECO:0000313" key="12">
    <source>
        <dbReference type="EMBL" id="KAG0488623.1"/>
    </source>
</evidence>
<dbReference type="GO" id="GO:0005634">
    <property type="term" value="C:nucleus"/>
    <property type="evidence" value="ECO:0007669"/>
    <property type="project" value="UniProtKB-SubCell"/>
</dbReference>
<comment type="subcellular location">
    <subcellularLocation>
        <location evidence="1">Nucleus</location>
    </subcellularLocation>
</comment>
<feature type="domain" description="SBP-type" evidence="11">
    <location>
        <begin position="112"/>
        <end position="189"/>
    </location>
</feature>
<feature type="region of interest" description="Disordered" evidence="10">
    <location>
        <begin position="180"/>
        <end position="214"/>
    </location>
</feature>
<keyword evidence="6" id="KW-0238">DNA-binding</keyword>
<dbReference type="PANTHER" id="PTHR31251:SF169">
    <property type="entry name" value="SQUAMOSA PROMOTER-BINDING-LIKE PROTEIN 8"/>
    <property type="match status" value="1"/>
</dbReference>
<evidence type="ECO:0000256" key="8">
    <source>
        <dbReference type="ARBA" id="ARBA00023242"/>
    </source>
</evidence>
<dbReference type="OrthoDB" id="785956at2759"/>
<sequence length="243" mass="27014">MMLYEWANPTAAAVAAMLLFGDGGLQESSAVEPEWDASILEHCAREQGLTTGEFFAPPMMDEAAACGLRYDVGFPPAAARIGLNLGGRTYFSLESPVEEKEVGKVRRRRVKVAKCQAEGCSADLSHARYYHRRHKVCEFHSKASIVIAAGLSQRFCQQCSRFHELSEFDQWKRSCRKRLADHNRRRRKSQNSTTITSHNNSNSSSGKPETSHVDVKTNNNLCSTECNPESTVTQVSATVTWAP</sequence>
<dbReference type="Pfam" id="PF03110">
    <property type="entry name" value="SBP"/>
    <property type="match status" value="1"/>
</dbReference>
<dbReference type="FunFam" id="4.10.1100.10:FF:000001">
    <property type="entry name" value="Squamosa promoter-binding-like protein 14"/>
    <property type="match status" value="1"/>
</dbReference>
<evidence type="ECO:0000256" key="3">
    <source>
        <dbReference type="ARBA" id="ARBA00022771"/>
    </source>
</evidence>
<keyword evidence="7" id="KW-0804">Transcription</keyword>
<evidence type="ECO:0000256" key="1">
    <source>
        <dbReference type="ARBA" id="ARBA00004123"/>
    </source>
</evidence>
<dbReference type="EMBL" id="JADCNL010000003">
    <property type="protein sequence ID" value="KAG0488623.1"/>
    <property type="molecule type" value="Genomic_DNA"/>
</dbReference>
<dbReference type="GO" id="GO:0003677">
    <property type="term" value="F:DNA binding"/>
    <property type="evidence" value="ECO:0007669"/>
    <property type="project" value="UniProtKB-KW"/>
</dbReference>
<evidence type="ECO:0000256" key="10">
    <source>
        <dbReference type="SAM" id="MobiDB-lite"/>
    </source>
</evidence>
<gene>
    <name evidence="12" type="ORF">HPP92_007434</name>
</gene>
<keyword evidence="8" id="KW-0539">Nucleus</keyword>
<protein>
    <recommendedName>
        <fullName evidence="11">SBP-type domain-containing protein</fullName>
    </recommendedName>
</protein>
<evidence type="ECO:0000313" key="13">
    <source>
        <dbReference type="Proteomes" id="UP000636800"/>
    </source>
</evidence>
<dbReference type="Gene3D" id="4.10.1100.10">
    <property type="entry name" value="Transcription factor, SBP-box domain"/>
    <property type="match status" value="1"/>
</dbReference>
<dbReference type="InterPro" id="IPR044817">
    <property type="entry name" value="SBP-like"/>
</dbReference>
<dbReference type="GO" id="GO:0008270">
    <property type="term" value="F:zinc ion binding"/>
    <property type="evidence" value="ECO:0007669"/>
    <property type="project" value="UniProtKB-KW"/>
</dbReference>
<evidence type="ECO:0000256" key="2">
    <source>
        <dbReference type="ARBA" id="ARBA00022723"/>
    </source>
</evidence>
<keyword evidence="5" id="KW-0805">Transcription regulation</keyword>